<keyword evidence="3" id="KW-1185">Reference proteome</keyword>
<proteinExistence type="predicted"/>
<name>A0AAD9SUN9_9HELO</name>
<evidence type="ECO:0000313" key="3">
    <source>
        <dbReference type="Proteomes" id="UP001285354"/>
    </source>
</evidence>
<dbReference type="AlphaFoldDB" id="A0AAD9SUN9"/>
<feature type="region of interest" description="Disordered" evidence="1">
    <location>
        <begin position="247"/>
        <end position="306"/>
    </location>
</feature>
<comment type="caution">
    <text evidence="2">The sequence shown here is derived from an EMBL/GenBank/DDBJ whole genome shotgun (WGS) entry which is preliminary data.</text>
</comment>
<sequence>MATQMATTRQPFAPLTSSRLQNITSLKNRQNALSSPSKRKATTFDSDNDTENIDPVAFLSAKRSKQPDGTYAASSKDVLCKPTNYILTRAPPSSGFSVKTTQGHTAHRRPILDARSPLGSRSETKVPLSAPAGRSPTRKRIGILNRRKTASPFTRVDPPRFSSSPSGIGVGFSIDAALSGTIPSYSSRQDPVAAASVPRPPTEQLSIPVLHTDAARESWFFEIHEDTEEELATNLMEHGACTLDISSDEESAARERESCGKENVPPGDDVSQTRVAHSTPAASGHLKEASETKRSRKGRVQGENSIELDRAPLGDLAAEDFYAEGCDRSAIVIVAEDERTQDQEQVNVAHEVGVASTFDITAEAVGKGRGVEVNVCVETLMAKTGGAPQARLLEPVDKVEEGWSVWESGSAKGDD</sequence>
<protein>
    <submittedName>
        <fullName evidence="2">Uncharacterized protein</fullName>
    </submittedName>
</protein>
<accession>A0AAD9SUN9</accession>
<dbReference type="EMBL" id="JAUBYV010000012">
    <property type="protein sequence ID" value="KAK2623787.1"/>
    <property type="molecule type" value="Genomic_DNA"/>
</dbReference>
<feature type="compositionally biased region" description="Basic and acidic residues" evidence="1">
    <location>
        <begin position="251"/>
        <end position="260"/>
    </location>
</feature>
<dbReference type="Proteomes" id="UP001285354">
    <property type="component" value="Unassembled WGS sequence"/>
</dbReference>
<feature type="region of interest" description="Disordered" evidence="1">
    <location>
        <begin position="28"/>
        <end position="52"/>
    </location>
</feature>
<reference evidence="2" key="1">
    <citation type="submission" date="2023-06" db="EMBL/GenBank/DDBJ databases">
        <title>Draft genome of Marssonina rosae.</title>
        <authorList>
            <person name="Cheng Q."/>
        </authorList>
    </citation>
    <scope>NUCLEOTIDE SEQUENCE</scope>
    <source>
        <strain evidence="2">R4</strain>
    </source>
</reference>
<organism evidence="2 3">
    <name type="scientific">Diplocarpon rosae</name>
    <dbReference type="NCBI Taxonomy" id="946125"/>
    <lineage>
        <taxon>Eukaryota</taxon>
        <taxon>Fungi</taxon>
        <taxon>Dikarya</taxon>
        <taxon>Ascomycota</taxon>
        <taxon>Pezizomycotina</taxon>
        <taxon>Leotiomycetes</taxon>
        <taxon>Helotiales</taxon>
        <taxon>Drepanopezizaceae</taxon>
        <taxon>Diplocarpon</taxon>
    </lineage>
</organism>
<evidence type="ECO:0000313" key="2">
    <source>
        <dbReference type="EMBL" id="KAK2623787.1"/>
    </source>
</evidence>
<evidence type="ECO:0000256" key="1">
    <source>
        <dbReference type="SAM" id="MobiDB-lite"/>
    </source>
</evidence>
<feature type="region of interest" description="Disordered" evidence="1">
    <location>
        <begin position="115"/>
        <end position="136"/>
    </location>
</feature>
<gene>
    <name evidence="2" type="ORF">QTJ16_006968</name>
</gene>